<dbReference type="AlphaFoldDB" id="A0AAV1DMM9"/>
<feature type="compositionally biased region" description="Polar residues" evidence="1">
    <location>
        <begin position="1"/>
        <end position="17"/>
    </location>
</feature>
<feature type="region of interest" description="Disordered" evidence="1">
    <location>
        <begin position="505"/>
        <end position="544"/>
    </location>
</feature>
<organism evidence="2 3">
    <name type="scientific">Oldenlandia corymbosa var. corymbosa</name>
    <dbReference type="NCBI Taxonomy" id="529605"/>
    <lineage>
        <taxon>Eukaryota</taxon>
        <taxon>Viridiplantae</taxon>
        <taxon>Streptophyta</taxon>
        <taxon>Embryophyta</taxon>
        <taxon>Tracheophyta</taxon>
        <taxon>Spermatophyta</taxon>
        <taxon>Magnoliopsida</taxon>
        <taxon>eudicotyledons</taxon>
        <taxon>Gunneridae</taxon>
        <taxon>Pentapetalae</taxon>
        <taxon>asterids</taxon>
        <taxon>lamiids</taxon>
        <taxon>Gentianales</taxon>
        <taxon>Rubiaceae</taxon>
        <taxon>Rubioideae</taxon>
        <taxon>Spermacoceae</taxon>
        <taxon>Hedyotis-Oldenlandia complex</taxon>
        <taxon>Oldenlandia</taxon>
    </lineage>
</organism>
<feature type="compositionally biased region" description="Acidic residues" evidence="1">
    <location>
        <begin position="67"/>
        <end position="85"/>
    </location>
</feature>
<proteinExistence type="predicted"/>
<evidence type="ECO:0000256" key="1">
    <source>
        <dbReference type="SAM" id="MobiDB-lite"/>
    </source>
</evidence>
<feature type="region of interest" description="Disordered" evidence="1">
    <location>
        <begin position="1"/>
        <end position="106"/>
    </location>
</feature>
<evidence type="ECO:0000313" key="2">
    <source>
        <dbReference type="EMBL" id="CAI9108934.1"/>
    </source>
</evidence>
<reference evidence="2" key="1">
    <citation type="submission" date="2023-03" db="EMBL/GenBank/DDBJ databases">
        <authorList>
            <person name="Julca I."/>
        </authorList>
    </citation>
    <scope>NUCLEOTIDE SEQUENCE</scope>
</reference>
<keyword evidence="3" id="KW-1185">Reference proteome</keyword>
<feature type="compositionally biased region" description="Polar residues" evidence="1">
    <location>
        <begin position="505"/>
        <end position="515"/>
    </location>
</feature>
<feature type="compositionally biased region" description="Basic residues" evidence="1">
    <location>
        <begin position="518"/>
        <end position="530"/>
    </location>
</feature>
<evidence type="ECO:0000313" key="3">
    <source>
        <dbReference type="Proteomes" id="UP001161247"/>
    </source>
</evidence>
<dbReference type="Proteomes" id="UP001161247">
    <property type="component" value="Chromosome 6"/>
</dbReference>
<dbReference type="EMBL" id="OX459123">
    <property type="protein sequence ID" value="CAI9108934.1"/>
    <property type="molecule type" value="Genomic_DNA"/>
</dbReference>
<protein>
    <submittedName>
        <fullName evidence="2">OLC1v1008644C1</fullName>
    </submittedName>
</protein>
<accession>A0AAV1DMM9</accession>
<name>A0AAV1DMM9_OLDCO</name>
<sequence length="544" mass="62694">MGPFASQEQWGSTSYQHTEGGPNTFWSQSHWASTSQQNAEAGPSRSSEDRFITEAQGRYENNGRDSDQDDESDGTYIESEEESDYETSMADETGDDDAEEEPQQRQQAEKLITSYQGQHVYSDIGDFNAASIDRDEFALKMWKRKKENIGLRTCFNDKEEIRAAMADWSSWQNRQHYVKYSDPKSWVAECITRKTETPPGQSTCGWRMRASRKAHGLFEIALRCDTLIGDQYWEKFCEYENTAAGHDVEVYDEPNLVYKVNRFASWWGPGRTQKPRYMMAMDYRGRRRRCRRCSAADHKTRECPRSHCRADRTRINVNWDADGFEGVEELWAWERIPMIRPQRQCDEEFFKDHAFGARWCVPLGLSGVPAHTITAYRDQFSALTTPNHEFSDSISALAENALSIVPTEMPTLYPSQVVLQIQPKRPITVAKHRRANIPKARIGGRKKVVESNEFFANLFQTPSPQEQTMFTGEQTMFTMEQEQTTTKQGIEIEVTPTIEQDAEFQASQTLQQSSLPLAKRKQDRKHRPPKKYTPSRSTPPSPEE</sequence>
<feature type="compositionally biased region" description="Polar residues" evidence="1">
    <location>
        <begin position="24"/>
        <end position="39"/>
    </location>
</feature>
<feature type="compositionally biased region" description="Acidic residues" evidence="1">
    <location>
        <begin position="92"/>
        <end position="101"/>
    </location>
</feature>
<gene>
    <name evidence="2" type="ORF">OLC1_LOCUS16923</name>
</gene>